<dbReference type="GO" id="GO:0004497">
    <property type="term" value="F:monooxygenase activity"/>
    <property type="evidence" value="ECO:0007669"/>
    <property type="project" value="UniProtKB-KW"/>
</dbReference>
<dbReference type="InterPro" id="IPR017972">
    <property type="entry name" value="Cyt_P450_CS"/>
</dbReference>
<evidence type="ECO:0000256" key="7">
    <source>
        <dbReference type="ARBA" id="ARBA00022824"/>
    </source>
</evidence>
<dbReference type="PANTHER" id="PTHR24291:SF189">
    <property type="entry name" value="CYTOCHROME P450 4C3-RELATED"/>
    <property type="match status" value="1"/>
</dbReference>
<comment type="caution">
    <text evidence="15">The sequence shown here is derived from an EMBL/GenBank/DDBJ whole genome shotgun (WGS) entry which is preliminary data.</text>
</comment>
<protein>
    <recommendedName>
        <fullName evidence="17">Cytochrome P450 4C1</fullName>
    </recommendedName>
</protein>
<dbReference type="STRING" id="105785.A0A2J7QI98"/>
<keyword evidence="7" id="KW-0256">Endoplasmic reticulum</keyword>
<dbReference type="InterPro" id="IPR001128">
    <property type="entry name" value="Cyt_P450"/>
</dbReference>
<dbReference type="SUPFAM" id="SSF48264">
    <property type="entry name" value="Cytochrome P450"/>
    <property type="match status" value="1"/>
</dbReference>
<name>A0A2J7QI98_9NEOP</name>
<dbReference type="AlphaFoldDB" id="A0A2J7QI98"/>
<evidence type="ECO:0000256" key="3">
    <source>
        <dbReference type="ARBA" id="ARBA00004406"/>
    </source>
</evidence>
<evidence type="ECO:0000256" key="8">
    <source>
        <dbReference type="ARBA" id="ARBA00022848"/>
    </source>
</evidence>
<dbReference type="InParanoid" id="A0A2J7QI98"/>
<sequence length="210" mass="23866">MDDILGEISSIAGAGAETTSSTCCFVLALLCEHQHIQEKVLEEQKVIFGEDIQRPVTRDDLPQMIYLEQVIKETLRLYSPLSFHYRQTVDNVDLGNGYVLLAGIPVIVTAYLTHRNPEYFPDPERFDPDRFLPENSTGRHPYSYIPFGLGRRLCVGHNYAMMETKTILSTVLRKYRACAVEGGIRALEKSFRFGLIQKPVQGFRISLVPR</sequence>
<keyword evidence="5 13" id="KW-0349">Heme</keyword>
<dbReference type="PROSITE" id="PS00086">
    <property type="entry name" value="CYTOCHROME_P450"/>
    <property type="match status" value="1"/>
</dbReference>
<accession>A0A2J7QI98</accession>
<keyword evidence="9 14" id="KW-0560">Oxidoreductase</keyword>
<organism evidence="15 16">
    <name type="scientific">Cryptotermes secundus</name>
    <dbReference type="NCBI Taxonomy" id="105785"/>
    <lineage>
        <taxon>Eukaryota</taxon>
        <taxon>Metazoa</taxon>
        <taxon>Ecdysozoa</taxon>
        <taxon>Arthropoda</taxon>
        <taxon>Hexapoda</taxon>
        <taxon>Insecta</taxon>
        <taxon>Pterygota</taxon>
        <taxon>Neoptera</taxon>
        <taxon>Polyneoptera</taxon>
        <taxon>Dictyoptera</taxon>
        <taxon>Blattodea</taxon>
        <taxon>Blattoidea</taxon>
        <taxon>Termitoidae</taxon>
        <taxon>Kalotermitidae</taxon>
        <taxon>Cryptotermitinae</taxon>
        <taxon>Cryptotermes</taxon>
    </lineage>
</organism>
<dbReference type="PRINTS" id="PR00385">
    <property type="entry name" value="P450"/>
</dbReference>
<gene>
    <name evidence="15" type="ORF">B7P43_G04755</name>
</gene>
<keyword evidence="11 14" id="KW-0503">Monooxygenase</keyword>
<evidence type="ECO:0000256" key="11">
    <source>
        <dbReference type="ARBA" id="ARBA00023033"/>
    </source>
</evidence>
<keyword evidence="6 13" id="KW-0479">Metal-binding</keyword>
<dbReference type="InterPro" id="IPR002401">
    <property type="entry name" value="Cyt_P450_E_grp-I"/>
</dbReference>
<evidence type="ECO:0000256" key="10">
    <source>
        <dbReference type="ARBA" id="ARBA00023004"/>
    </source>
</evidence>
<dbReference type="EMBL" id="NEVH01013956">
    <property type="protein sequence ID" value="PNF28317.1"/>
    <property type="molecule type" value="Genomic_DNA"/>
</dbReference>
<keyword evidence="12" id="KW-0472">Membrane</keyword>
<evidence type="ECO:0000313" key="15">
    <source>
        <dbReference type="EMBL" id="PNF28317.1"/>
    </source>
</evidence>
<dbReference type="InterPro" id="IPR050196">
    <property type="entry name" value="Cytochrome_P450_Monoox"/>
</dbReference>
<reference evidence="15 16" key="1">
    <citation type="submission" date="2017-12" db="EMBL/GenBank/DDBJ databases">
        <title>Hemimetabolous genomes reveal molecular basis of termite eusociality.</title>
        <authorList>
            <person name="Harrison M.C."/>
            <person name="Jongepier E."/>
            <person name="Robertson H.M."/>
            <person name="Arning N."/>
            <person name="Bitard-Feildel T."/>
            <person name="Chao H."/>
            <person name="Childers C.P."/>
            <person name="Dinh H."/>
            <person name="Doddapaneni H."/>
            <person name="Dugan S."/>
            <person name="Gowin J."/>
            <person name="Greiner C."/>
            <person name="Han Y."/>
            <person name="Hu H."/>
            <person name="Hughes D.S.T."/>
            <person name="Huylmans A.-K."/>
            <person name="Kemena C."/>
            <person name="Kremer L.P.M."/>
            <person name="Lee S.L."/>
            <person name="Lopez-Ezquerra A."/>
            <person name="Mallet L."/>
            <person name="Monroy-Kuhn J.M."/>
            <person name="Moser A."/>
            <person name="Murali S.C."/>
            <person name="Muzny D.M."/>
            <person name="Otani S."/>
            <person name="Piulachs M.-D."/>
            <person name="Poelchau M."/>
            <person name="Qu J."/>
            <person name="Schaub F."/>
            <person name="Wada-Katsumata A."/>
            <person name="Worley K.C."/>
            <person name="Xie Q."/>
            <person name="Ylla G."/>
            <person name="Poulsen M."/>
            <person name="Gibbs R.A."/>
            <person name="Schal C."/>
            <person name="Richards S."/>
            <person name="Belles X."/>
            <person name="Korb J."/>
            <person name="Bornberg-Bauer E."/>
        </authorList>
    </citation>
    <scope>NUCLEOTIDE SEQUENCE [LARGE SCALE GENOMIC DNA]</scope>
    <source>
        <tissue evidence="15">Whole body</tissue>
    </source>
</reference>
<evidence type="ECO:0008006" key="17">
    <source>
        <dbReference type="Google" id="ProtNLM"/>
    </source>
</evidence>
<evidence type="ECO:0000256" key="14">
    <source>
        <dbReference type="RuleBase" id="RU000461"/>
    </source>
</evidence>
<evidence type="ECO:0000256" key="12">
    <source>
        <dbReference type="ARBA" id="ARBA00023136"/>
    </source>
</evidence>
<dbReference type="GO" id="GO:0005789">
    <property type="term" value="C:endoplasmic reticulum membrane"/>
    <property type="evidence" value="ECO:0007669"/>
    <property type="project" value="UniProtKB-SubCell"/>
</dbReference>
<feature type="binding site" description="axial binding residue" evidence="13">
    <location>
        <position position="154"/>
    </location>
    <ligand>
        <name>heme</name>
        <dbReference type="ChEBI" id="CHEBI:30413"/>
    </ligand>
    <ligandPart>
        <name>Fe</name>
        <dbReference type="ChEBI" id="CHEBI:18248"/>
    </ligandPart>
</feature>
<evidence type="ECO:0000256" key="1">
    <source>
        <dbReference type="ARBA" id="ARBA00001971"/>
    </source>
</evidence>
<keyword evidence="16" id="KW-1185">Reference proteome</keyword>
<dbReference type="OrthoDB" id="1470350at2759"/>
<evidence type="ECO:0000313" key="16">
    <source>
        <dbReference type="Proteomes" id="UP000235965"/>
    </source>
</evidence>
<evidence type="ECO:0000256" key="2">
    <source>
        <dbReference type="ARBA" id="ARBA00004174"/>
    </source>
</evidence>
<comment type="subcellular location">
    <subcellularLocation>
        <location evidence="3">Endoplasmic reticulum membrane</location>
        <topology evidence="3">Peripheral membrane protein</topology>
    </subcellularLocation>
    <subcellularLocation>
        <location evidence="2">Microsome membrane</location>
        <topology evidence="2">Peripheral membrane protein</topology>
    </subcellularLocation>
</comment>
<dbReference type="InterPro" id="IPR036396">
    <property type="entry name" value="Cyt_P450_sf"/>
</dbReference>
<dbReference type="PANTHER" id="PTHR24291">
    <property type="entry name" value="CYTOCHROME P450 FAMILY 4"/>
    <property type="match status" value="1"/>
</dbReference>
<dbReference type="Proteomes" id="UP000235965">
    <property type="component" value="Unassembled WGS sequence"/>
</dbReference>
<dbReference type="Pfam" id="PF00067">
    <property type="entry name" value="p450"/>
    <property type="match status" value="1"/>
</dbReference>
<evidence type="ECO:0000256" key="4">
    <source>
        <dbReference type="ARBA" id="ARBA00010617"/>
    </source>
</evidence>
<dbReference type="GO" id="GO:0005506">
    <property type="term" value="F:iron ion binding"/>
    <property type="evidence" value="ECO:0007669"/>
    <property type="project" value="InterPro"/>
</dbReference>
<proteinExistence type="inferred from homology"/>
<keyword evidence="8" id="KW-0492">Microsome</keyword>
<dbReference type="GO" id="GO:0020037">
    <property type="term" value="F:heme binding"/>
    <property type="evidence" value="ECO:0007669"/>
    <property type="project" value="InterPro"/>
</dbReference>
<evidence type="ECO:0000256" key="9">
    <source>
        <dbReference type="ARBA" id="ARBA00023002"/>
    </source>
</evidence>
<evidence type="ECO:0000256" key="6">
    <source>
        <dbReference type="ARBA" id="ARBA00022723"/>
    </source>
</evidence>
<evidence type="ECO:0000256" key="13">
    <source>
        <dbReference type="PIRSR" id="PIRSR602401-1"/>
    </source>
</evidence>
<evidence type="ECO:0000256" key="5">
    <source>
        <dbReference type="ARBA" id="ARBA00022617"/>
    </source>
</evidence>
<comment type="similarity">
    <text evidence="4 14">Belongs to the cytochrome P450 family.</text>
</comment>
<dbReference type="PRINTS" id="PR00463">
    <property type="entry name" value="EP450I"/>
</dbReference>
<comment type="cofactor">
    <cofactor evidence="1 13">
        <name>heme</name>
        <dbReference type="ChEBI" id="CHEBI:30413"/>
    </cofactor>
</comment>
<dbReference type="GO" id="GO:0016705">
    <property type="term" value="F:oxidoreductase activity, acting on paired donors, with incorporation or reduction of molecular oxygen"/>
    <property type="evidence" value="ECO:0007669"/>
    <property type="project" value="InterPro"/>
</dbReference>
<keyword evidence="10 13" id="KW-0408">Iron</keyword>
<dbReference type="Gene3D" id="1.10.630.10">
    <property type="entry name" value="Cytochrome P450"/>
    <property type="match status" value="1"/>
</dbReference>